<dbReference type="AlphaFoldDB" id="A0AAU9WW19"/>
<feature type="region of interest" description="Disordered" evidence="1">
    <location>
        <begin position="1"/>
        <end position="44"/>
    </location>
</feature>
<sequence length="185" mass="19906">MDKQGTQSSGGNAQPKNPMNKEAASRIQGSEAKQHGGGVPKGSFASRAHGFFVVVVKTATMADKGGQKSEGKPKKEMDKEAAARIQSAEAKKNDGKVEKGTSIFISLSYAQAQHRLLETMDKQGTQSSGGNAQPKNPMNKEAASRIQGSEAKPEQKQTAAGFLKRRRWFSSRAQSTADKRENQNN</sequence>
<feature type="compositionally biased region" description="Polar residues" evidence="1">
    <location>
        <begin position="1"/>
        <end position="17"/>
    </location>
</feature>
<evidence type="ECO:0000313" key="2">
    <source>
        <dbReference type="EMBL" id="CAH3127245.1"/>
    </source>
</evidence>
<evidence type="ECO:0000256" key="1">
    <source>
        <dbReference type="SAM" id="MobiDB-lite"/>
    </source>
</evidence>
<name>A0AAU9WW19_9CNID</name>
<gene>
    <name evidence="2" type="ORF">PMEA_00012934</name>
</gene>
<proteinExistence type="predicted"/>
<feature type="compositionally biased region" description="Polar residues" evidence="1">
    <location>
        <begin position="122"/>
        <end position="136"/>
    </location>
</feature>
<comment type="caution">
    <text evidence="2">The sequence shown here is derived from an EMBL/GenBank/DDBJ whole genome shotgun (WGS) entry which is preliminary data.</text>
</comment>
<dbReference type="EMBL" id="CALNXJ010000022">
    <property type="protein sequence ID" value="CAH3127245.1"/>
    <property type="molecule type" value="Genomic_DNA"/>
</dbReference>
<protein>
    <submittedName>
        <fullName evidence="2">Uncharacterized protein</fullName>
    </submittedName>
</protein>
<keyword evidence="3" id="KW-1185">Reference proteome</keyword>
<evidence type="ECO:0000313" key="3">
    <source>
        <dbReference type="Proteomes" id="UP001159428"/>
    </source>
</evidence>
<feature type="compositionally biased region" description="Basic and acidic residues" evidence="1">
    <location>
        <begin position="65"/>
        <end position="82"/>
    </location>
</feature>
<organism evidence="2 3">
    <name type="scientific">Pocillopora meandrina</name>
    <dbReference type="NCBI Taxonomy" id="46732"/>
    <lineage>
        <taxon>Eukaryota</taxon>
        <taxon>Metazoa</taxon>
        <taxon>Cnidaria</taxon>
        <taxon>Anthozoa</taxon>
        <taxon>Hexacorallia</taxon>
        <taxon>Scleractinia</taxon>
        <taxon>Astrocoeniina</taxon>
        <taxon>Pocilloporidae</taxon>
        <taxon>Pocillopora</taxon>
    </lineage>
</organism>
<feature type="region of interest" description="Disordered" evidence="1">
    <location>
        <begin position="116"/>
        <end position="185"/>
    </location>
</feature>
<feature type="region of interest" description="Disordered" evidence="1">
    <location>
        <begin position="60"/>
        <end position="97"/>
    </location>
</feature>
<accession>A0AAU9WW19</accession>
<reference evidence="2 3" key="1">
    <citation type="submission" date="2022-05" db="EMBL/GenBank/DDBJ databases">
        <authorList>
            <consortium name="Genoscope - CEA"/>
            <person name="William W."/>
        </authorList>
    </citation>
    <scope>NUCLEOTIDE SEQUENCE [LARGE SCALE GENOMIC DNA]</scope>
</reference>
<dbReference type="Proteomes" id="UP001159428">
    <property type="component" value="Unassembled WGS sequence"/>
</dbReference>